<dbReference type="Proteomes" id="UP000598350">
    <property type="component" value="Unassembled WGS sequence"/>
</dbReference>
<evidence type="ECO:0000256" key="3">
    <source>
        <dbReference type="ARBA" id="ARBA00022723"/>
    </source>
</evidence>
<keyword evidence="9" id="KW-1185">Reference proteome</keyword>
<keyword evidence="6 7" id="KW-0503">Monooxygenase</keyword>
<dbReference type="InterPro" id="IPR050196">
    <property type="entry name" value="Cytochrome_P450_Monoox"/>
</dbReference>
<organism evidence="8 9">
    <name type="scientific">Maribacter arenosus</name>
    <dbReference type="NCBI Taxonomy" id="1854708"/>
    <lineage>
        <taxon>Bacteria</taxon>
        <taxon>Pseudomonadati</taxon>
        <taxon>Bacteroidota</taxon>
        <taxon>Flavobacteriia</taxon>
        <taxon>Flavobacteriales</taxon>
        <taxon>Flavobacteriaceae</taxon>
        <taxon>Maribacter</taxon>
    </lineage>
</organism>
<evidence type="ECO:0000256" key="4">
    <source>
        <dbReference type="ARBA" id="ARBA00023002"/>
    </source>
</evidence>
<dbReference type="PRINTS" id="PR00463">
    <property type="entry name" value="EP450I"/>
</dbReference>
<dbReference type="InterPro" id="IPR017972">
    <property type="entry name" value="Cyt_P450_CS"/>
</dbReference>
<evidence type="ECO:0000256" key="2">
    <source>
        <dbReference type="ARBA" id="ARBA00022617"/>
    </source>
</evidence>
<comment type="similarity">
    <text evidence="1 7">Belongs to the cytochrome P450 family.</text>
</comment>
<evidence type="ECO:0000313" key="8">
    <source>
        <dbReference type="EMBL" id="MBD0852457.1"/>
    </source>
</evidence>
<protein>
    <submittedName>
        <fullName evidence="8">Cytochrome P450</fullName>
    </submittedName>
</protein>
<dbReference type="InterPro" id="IPR001128">
    <property type="entry name" value="Cyt_P450"/>
</dbReference>
<evidence type="ECO:0000256" key="7">
    <source>
        <dbReference type="RuleBase" id="RU000461"/>
    </source>
</evidence>
<evidence type="ECO:0000256" key="1">
    <source>
        <dbReference type="ARBA" id="ARBA00010617"/>
    </source>
</evidence>
<comment type="caution">
    <text evidence="8">The sequence shown here is derived from an EMBL/GenBank/DDBJ whole genome shotgun (WGS) entry which is preliminary data.</text>
</comment>
<dbReference type="RefSeq" id="WP_188315581.1">
    <property type="nucleotide sequence ID" value="NZ_JABTCG010000008.1"/>
</dbReference>
<keyword evidence="2 7" id="KW-0349">Heme</keyword>
<dbReference type="PRINTS" id="PR00385">
    <property type="entry name" value="P450"/>
</dbReference>
<dbReference type="InterPro" id="IPR036396">
    <property type="entry name" value="Cyt_P450_sf"/>
</dbReference>
<gene>
    <name evidence="8" type="ORF">HPE63_17395</name>
</gene>
<reference evidence="8 9" key="1">
    <citation type="submission" date="2020-05" db="EMBL/GenBank/DDBJ databases">
        <title>The draft genome sequence of Maribacter arenosus CAU 1321.</title>
        <authorList>
            <person name="Mu L."/>
        </authorList>
    </citation>
    <scope>NUCLEOTIDE SEQUENCE [LARGE SCALE GENOMIC DNA]</scope>
    <source>
        <strain evidence="8 9">CAU 1321</strain>
    </source>
</reference>
<dbReference type="SUPFAM" id="SSF48264">
    <property type="entry name" value="Cytochrome P450"/>
    <property type="match status" value="1"/>
</dbReference>
<proteinExistence type="inferred from homology"/>
<dbReference type="Pfam" id="PF00067">
    <property type="entry name" value="p450"/>
    <property type="match status" value="1"/>
</dbReference>
<name>A0ABR7VFT2_9FLAO</name>
<evidence type="ECO:0000256" key="5">
    <source>
        <dbReference type="ARBA" id="ARBA00023004"/>
    </source>
</evidence>
<keyword evidence="4 7" id="KW-0560">Oxidoreductase</keyword>
<dbReference type="PANTHER" id="PTHR24291:SF50">
    <property type="entry name" value="BIFUNCTIONAL ALBAFLAVENONE MONOOXYGENASE_TERPENE SYNTHASE"/>
    <property type="match status" value="1"/>
</dbReference>
<dbReference type="InterPro" id="IPR002401">
    <property type="entry name" value="Cyt_P450_E_grp-I"/>
</dbReference>
<dbReference type="PROSITE" id="PS00086">
    <property type="entry name" value="CYTOCHROME_P450"/>
    <property type="match status" value="1"/>
</dbReference>
<sequence length="441" mass="51519">MKSLPTIPRFEVYKNRKRILNNPLPFHHENFEKYGDIFKVNIGLGKSVVFTRNPGHIKQILQTHNRKYHKSPLQTIDLAKYIGNGILTSNGEHWRTHRRMVQPAFHKKKLMGLLGIMQNAIRTELERIKPNVEEDIFPLMGDLAFQVVAKSLFSRNDIQVAMAKLQDITETNQKMLIKEMRQPYMKWWFKLSGQIKKHIGLSEIGRGVLNDIIEERIQSGEEKDDLLDMLLKARYEDGTPMPRRQLIDEVMILFTAGHETTANVLSFTLFLLAKNKKDQQKVFKEVSQLDLERDDIMQNISQLTYTKQCIEESMRLYPPAYVIDRISIDEDTLGELEIPKNTLMLMSIYELHRYAGYWESPTAFIPERFDEEKKKDFQDYYYPFGAGPRMCVGNNFAMYEMVLAIAGIIKKYNLQTNLNKVEINPLISLKPKEVPLIFLER</sequence>
<dbReference type="EMBL" id="JABTCG010000008">
    <property type="protein sequence ID" value="MBD0852457.1"/>
    <property type="molecule type" value="Genomic_DNA"/>
</dbReference>
<accession>A0ABR7VFT2</accession>
<keyword evidence="3 7" id="KW-0479">Metal-binding</keyword>
<dbReference type="PANTHER" id="PTHR24291">
    <property type="entry name" value="CYTOCHROME P450 FAMILY 4"/>
    <property type="match status" value="1"/>
</dbReference>
<dbReference type="Gene3D" id="1.10.630.10">
    <property type="entry name" value="Cytochrome P450"/>
    <property type="match status" value="1"/>
</dbReference>
<keyword evidence="5 7" id="KW-0408">Iron</keyword>
<evidence type="ECO:0000256" key="6">
    <source>
        <dbReference type="ARBA" id="ARBA00023033"/>
    </source>
</evidence>
<evidence type="ECO:0000313" key="9">
    <source>
        <dbReference type="Proteomes" id="UP000598350"/>
    </source>
</evidence>